<keyword evidence="3" id="KW-1185">Reference proteome</keyword>
<evidence type="ECO:0000313" key="3">
    <source>
        <dbReference type="Proteomes" id="UP000530514"/>
    </source>
</evidence>
<proteinExistence type="predicted"/>
<evidence type="ECO:0000313" key="2">
    <source>
        <dbReference type="EMBL" id="MBA4543941.1"/>
    </source>
</evidence>
<reference evidence="2 3" key="1">
    <citation type="submission" date="2020-07" db="EMBL/GenBank/DDBJ databases">
        <authorList>
            <person name="Feng H."/>
        </authorList>
    </citation>
    <scope>NUCLEOTIDE SEQUENCE [LARGE SCALE GENOMIC DNA]</scope>
    <source>
        <strain evidence="3">s-11</strain>
    </source>
</reference>
<keyword evidence="1" id="KW-0812">Transmembrane</keyword>
<name>A0A7W1XC79_9BACL</name>
<feature type="transmembrane region" description="Helical" evidence="1">
    <location>
        <begin position="7"/>
        <end position="29"/>
    </location>
</feature>
<dbReference type="OrthoDB" id="2991022at2"/>
<gene>
    <name evidence="2" type="ORF">H1164_13705</name>
</gene>
<dbReference type="RefSeq" id="WP_033101684.1">
    <property type="nucleotide sequence ID" value="NZ_JACEIP010000024.1"/>
</dbReference>
<accession>A0A7W1XC79</accession>
<organism evidence="2 3">
    <name type="scientific">Thermoactinomyces daqus</name>
    <dbReference type="NCBI Taxonomy" id="1329516"/>
    <lineage>
        <taxon>Bacteria</taxon>
        <taxon>Bacillati</taxon>
        <taxon>Bacillota</taxon>
        <taxon>Bacilli</taxon>
        <taxon>Bacillales</taxon>
        <taxon>Thermoactinomycetaceae</taxon>
        <taxon>Thermoactinomyces</taxon>
    </lineage>
</organism>
<keyword evidence="1" id="KW-1133">Transmembrane helix</keyword>
<evidence type="ECO:0000256" key="1">
    <source>
        <dbReference type="SAM" id="Phobius"/>
    </source>
</evidence>
<dbReference type="EMBL" id="JACEIP010000024">
    <property type="protein sequence ID" value="MBA4543941.1"/>
    <property type="molecule type" value="Genomic_DNA"/>
</dbReference>
<comment type="caution">
    <text evidence="2">The sequence shown here is derived from an EMBL/GenBank/DDBJ whole genome shotgun (WGS) entry which is preliminary data.</text>
</comment>
<protein>
    <submittedName>
        <fullName evidence="2">Uncharacterized protein</fullName>
    </submittedName>
</protein>
<keyword evidence="1" id="KW-0472">Membrane</keyword>
<sequence>MRRNERGFALPVVIASLTVLFTLLTFLIIGSADTKQAQALYEEQIRCKYASESGIAVLRKQLKMGSAGKKGLLQINGIYVETWILQQGEKMTRVQATAYGKNGVMQTSEVELDPHTLAIHRWIR</sequence>
<dbReference type="Proteomes" id="UP000530514">
    <property type="component" value="Unassembled WGS sequence"/>
</dbReference>
<dbReference type="AlphaFoldDB" id="A0A7W1XC79"/>